<comment type="caution">
    <text evidence="1">The sequence shown here is derived from an EMBL/GenBank/DDBJ whole genome shotgun (WGS) entry which is preliminary data.</text>
</comment>
<protein>
    <submittedName>
        <fullName evidence="1">Nucleotidyltransferase domain-containing protein</fullName>
    </submittedName>
</protein>
<dbReference type="InterPro" id="IPR018775">
    <property type="entry name" value="RlaP"/>
</dbReference>
<gene>
    <name evidence="1" type="ORF">I4641_14955</name>
</gene>
<evidence type="ECO:0000313" key="1">
    <source>
        <dbReference type="EMBL" id="MCC0178278.1"/>
    </source>
</evidence>
<accession>A0A964BRC6</accession>
<name>A0A964BRC6_9CYAN</name>
<dbReference type="EMBL" id="JADWDC010000039">
    <property type="protein sequence ID" value="MCC0178278.1"/>
    <property type="molecule type" value="Genomic_DNA"/>
</dbReference>
<sequence>MIDQQLVSEVIESQPFPLLFLTISGAHLYGFPSHDSDYDLRGIHVLPPQKILGLYPVRETIEISEVEAGLEIDLVTHDIKKFFTLLLTRNGYVLEQLYSPLIIKTTPEHRQLRAIASNCITRNHYYHYQGFAKNQWQLFTKKNVYEVKPLLYIYRVLLTGINLMNTGRIEANLVDLNQEFNLSHINDLIELKKAESEKAIFQNTDLTFHQQEYQRLQGELETAFNNSHLPETSSAKPELNNLLLEIRKYSR</sequence>
<keyword evidence="2" id="KW-1185">Reference proteome</keyword>
<evidence type="ECO:0000313" key="2">
    <source>
        <dbReference type="Proteomes" id="UP000729733"/>
    </source>
</evidence>
<proteinExistence type="predicted"/>
<dbReference type="PANTHER" id="PTHR34817:SF1">
    <property type="entry name" value="NUCLEOTIDYLTRANSFERASE"/>
    <property type="match status" value="1"/>
</dbReference>
<dbReference type="PANTHER" id="PTHR34817">
    <property type="entry name" value="NUCLEOTIDYLTRANSFERASE"/>
    <property type="match status" value="1"/>
</dbReference>
<dbReference type="AlphaFoldDB" id="A0A964BRC6"/>
<dbReference type="Proteomes" id="UP000729733">
    <property type="component" value="Unassembled WGS sequence"/>
</dbReference>
<dbReference type="RefSeq" id="WP_229641344.1">
    <property type="nucleotide sequence ID" value="NZ_JADWDC010000039.1"/>
</dbReference>
<dbReference type="Pfam" id="PF10127">
    <property type="entry name" value="RlaP"/>
    <property type="match status" value="1"/>
</dbReference>
<reference evidence="1" key="1">
    <citation type="journal article" date="2021" name="Antonie Van Leeuwenhoek">
        <title>Draft genome and description of Waterburya agarophytonicola gen. nov. sp. nov. (Pleurocapsales, Cyanobacteria): a seaweed symbiont.</title>
        <authorList>
            <person name="Bonthond G."/>
            <person name="Shalygin S."/>
            <person name="Bayer T."/>
            <person name="Weinberger F."/>
        </authorList>
    </citation>
    <scope>NUCLEOTIDE SEQUENCE</scope>
    <source>
        <strain evidence="1">KI4</strain>
    </source>
</reference>
<organism evidence="1 2">
    <name type="scientific">Waterburya agarophytonicola KI4</name>
    <dbReference type="NCBI Taxonomy" id="2874699"/>
    <lineage>
        <taxon>Bacteria</taxon>
        <taxon>Bacillati</taxon>
        <taxon>Cyanobacteriota</taxon>
        <taxon>Cyanophyceae</taxon>
        <taxon>Pleurocapsales</taxon>
        <taxon>Hyellaceae</taxon>
        <taxon>Waterburya</taxon>
        <taxon>Waterburya agarophytonicola</taxon>
    </lineage>
</organism>